<evidence type="ECO:0000313" key="1">
    <source>
        <dbReference type="EMBL" id="QTC89397.1"/>
    </source>
</evidence>
<dbReference type="Pfam" id="PF09476">
    <property type="entry name" value="Pilus_CpaD"/>
    <property type="match status" value="1"/>
</dbReference>
<dbReference type="InterPro" id="IPR019027">
    <property type="entry name" value="Pilus_biogenesis_CpaD-related"/>
</dbReference>
<organism evidence="1 2">
    <name type="scientific">Brevundimonas pondensis</name>
    <dbReference type="NCBI Taxonomy" id="2774189"/>
    <lineage>
        <taxon>Bacteria</taxon>
        <taxon>Pseudomonadati</taxon>
        <taxon>Pseudomonadota</taxon>
        <taxon>Alphaproteobacteria</taxon>
        <taxon>Caulobacterales</taxon>
        <taxon>Caulobacteraceae</taxon>
        <taxon>Brevundimonas</taxon>
    </lineage>
</organism>
<dbReference type="EMBL" id="CP062006">
    <property type="protein sequence ID" value="QTC89397.1"/>
    <property type="molecule type" value="Genomic_DNA"/>
</dbReference>
<dbReference type="InterPro" id="IPR013361">
    <property type="entry name" value="Pilus_CpaD"/>
</dbReference>
<evidence type="ECO:0000313" key="2">
    <source>
        <dbReference type="Proteomes" id="UP000663942"/>
    </source>
</evidence>
<dbReference type="NCBIfam" id="TIGR02522">
    <property type="entry name" value="pilus_cpaD"/>
    <property type="match status" value="1"/>
</dbReference>
<name>A0ABX7SNW3_9CAUL</name>
<sequence length="215" mass="22052">MLGGLALAGCMGGPASLGGEPPLTPTSRYTLQVEPGLDRIALAVHETGLSTNQQSALAALVSRFAVEGAPVLVIEAPSGGDPAATRAAWDVKAALVAAGAPDGRVRMASYAGPDPRAPVLVGFETVRAVVPQCGTEWGNLGRTGDNQSASNFGCAVNANLAAQIANPRDIIAPREMTSGDAGRRAVVFDAWRKGEPTAAEREDLVGRTRISRAVD</sequence>
<reference evidence="1 2" key="1">
    <citation type="submission" date="2020-09" db="EMBL/GenBank/DDBJ databases">
        <title>Brevundimonas sp. LVF1 isolated from an oligotrophic pond in Goettingen, Germany.</title>
        <authorList>
            <person name="Friedrich I."/>
            <person name="Klassen A."/>
            <person name="Neubauer H."/>
            <person name="Schneider D."/>
            <person name="Hertel R."/>
            <person name="Daniel R."/>
        </authorList>
    </citation>
    <scope>NUCLEOTIDE SEQUENCE [LARGE SCALE GENOMIC DNA]</scope>
    <source>
        <strain evidence="1 2">LVF1</strain>
    </source>
</reference>
<gene>
    <name evidence="1" type="ORF">IFE19_00245</name>
</gene>
<protein>
    <submittedName>
        <fullName evidence="1">CpaD family pilus assembly protein</fullName>
    </submittedName>
</protein>
<keyword evidence="2" id="KW-1185">Reference proteome</keyword>
<accession>A0ABX7SNW3</accession>
<dbReference type="Proteomes" id="UP000663942">
    <property type="component" value="Chromosome"/>
</dbReference>
<proteinExistence type="predicted"/>